<dbReference type="EMBL" id="CAAE01014555">
    <property type="protein sequence ID" value="CAF98272.1"/>
    <property type="molecule type" value="Genomic_DNA"/>
</dbReference>
<keyword evidence="5 9" id="KW-0238">DNA-binding</keyword>
<evidence type="ECO:0000313" key="11">
    <source>
        <dbReference type="EMBL" id="CAF98272.1"/>
    </source>
</evidence>
<sequence>MTGFNKDYADSFLGPEDLLQAEWNQAEHSNAVAMLFPEVLEQGPSFYAELECKGTKQTQKKQVYVKKNPLNAFMLFMKKQRPTVRPTIRLQGSGVVSAFLGLARRSLSRAEQEKYYKEAEKQRFLHQHQNPGWSNRENYQWIVMSVQVTVLWPLPRCVPGVLSAVRDVRQLDRGWHDQRAGPCWTGFLFTRSPSSHHPSYQARPQSDTCRGGILDTSRRAWTTSSCSARPAPSLSSLSSRIRSRFAPKRCSLDKTISTVNRHKQGHVLTLGRRSDVTGRDT</sequence>
<evidence type="ECO:0000256" key="4">
    <source>
        <dbReference type="ARBA" id="ARBA00023015"/>
    </source>
</evidence>
<dbReference type="OrthoDB" id="8858797at2759"/>
<dbReference type="GO" id="GO:0000978">
    <property type="term" value="F:RNA polymerase II cis-regulatory region sequence-specific DNA binding"/>
    <property type="evidence" value="ECO:0007669"/>
    <property type="project" value="TreeGrafter"/>
</dbReference>
<evidence type="ECO:0000256" key="6">
    <source>
        <dbReference type="ARBA" id="ARBA00023159"/>
    </source>
</evidence>
<evidence type="ECO:0000256" key="9">
    <source>
        <dbReference type="PROSITE-ProRule" id="PRU00267"/>
    </source>
</evidence>
<proteinExistence type="inferred from homology"/>
<dbReference type="PANTHER" id="PTHR10373:SF38">
    <property type="entry name" value="PROTEIN PANGOLIN, ISOFORM J"/>
    <property type="match status" value="1"/>
</dbReference>
<dbReference type="InterPro" id="IPR036910">
    <property type="entry name" value="HMG_box_dom_sf"/>
</dbReference>
<keyword evidence="7" id="KW-0804">Transcription</keyword>
<dbReference type="Gene3D" id="1.10.30.10">
    <property type="entry name" value="High mobility group box domain"/>
    <property type="match status" value="1"/>
</dbReference>
<keyword evidence="4" id="KW-0805">Transcription regulation</keyword>
<dbReference type="Pfam" id="PF00505">
    <property type="entry name" value="HMG_box"/>
    <property type="match status" value="1"/>
</dbReference>
<dbReference type="GO" id="GO:0000785">
    <property type="term" value="C:chromatin"/>
    <property type="evidence" value="ECO:0007669"/>
    <property type="project" value="TreeGrafter"/>
</dbReference>
<comment type="subcellular location">
    <subcellularLocation>
        <location evidence="1">Nucleus</location>
    </subcellularLocation>
</comment>
<dbReference type="GO" id="GO:0000981">
    <property type="term" value="F:DNA-binding transcription factor activity, RNA polymerase II-specific"/>
    <property type="evidence" value="ECO:0007669"/>
    <property type="project" value="TreeGrafter"/>
</dbReference>
<evidence type="ECO:0000256" key="1">
    <source>
        <dbReference type="ARBA" id="ARBA00004123"/>
    </source>
</evidence>
<name>Q4SM60_TETNG</name>
<protein>
    <submittedName>
        <fullName evidence="11">(spotted green pufferfish) hypothetical protein</fullName>
    </submittedName>
</protein>
<dbReference type="InterPro" id="IPR024940">
    <property type="entry name" value="TCF/LEF"/>
</dbReference>
<gene>
    <name evidence="11" type="ORF">GSTENG00015921001</name>
</gene>
<comment type="similarity">
    <text evidence="2">Belongs to the TCF/LEF family.</text>
</comment>
<accession>Q4SM60</accession>
<evidence type="ECO:0000256" key="3">
    <source>
        <dbReference type="ARBA" id="ARBA00022687"/>
    </source>
</evidence>
<evidence type="ECO:0000259" key="10">
    <source>
        <dbReference type="PROSITE" id="PS50118"/>
    </source>
</evidence>
<dbReference type="PROSITE" id="PS50118">
    <property type="entry name" value="HMG_BOX_2"/>
    <property type="match status" value="1"/>
</dbReference>
<dbReference type="GO" id="GO:1990907">
    <property type="term" value="C:beta-catenin-TCF complex"/>
    <property type="evidence" value="ECO:0007669"/>
    <property type="project" value="TreeGrafter"/>
</dbReference>
<evidence type="ECO:0000256" key="5">
    <source>
        <dbReference type="ARBA" id="ARBA00023125"/>
    </source>
</evidence>
<reference evidence="11" key="1">
    <citation type="journal article" date="2004" name="Nature">
        <title>Genome duplication in the teleost fish Tetraodon nigroviridis reveals the early vertebrate proto-karyotype.</title>
        <authorList>
            <person name="Jaillon O."/>
            <person name="Aury J.-M."/>
            <person name="Brunet F."/>
            <person name="Petit J.-L."/>
            <person name="Stange-Thomann N."/>
            <person name="Mauceli E."/>
            <person name="Bouneau L."/>
            <person name="Fischer C."/>
            <person name="Ozouf-Costaz C."/>
            <person name="Bernot A."/>
            <person name="Nicaud S."/>
            <person name="Jaffe D."/>
            <person name="Fisher S."/>
            <person name="Lutfalla G."/>
            <person name="Dossat C."/>
            <person name="Segurens B."/>
            <person name="Dasilva C."/>
            <person name="Salanoubat M."/>
            <person name="Levy M."/>
            <person name="Boudet N."/>
            <person name="Castellano S."/>
            <person name="Anthouard V."/>
            <person name="Jubin C."/>
            <person name="Castelli V."/>
            <person name="Katinka M."/>
            <person name="Vacherie B."/>
            <person name="Biemont C."/>
            <person name="Skalli Z."/>
            <person name="Cattolico L."/>
            <person name="Poulain J."/>
            <person name="De Berardinis V."/>
            <person name="Cruaud C."/>
            <person name="Duprat S."/>
            <person name="Brottier P."/>
            <person name="Coutanceau J.-P."/>
            <person name="Gouzy J."/>
            <person name="Parra G."/>
            <person name="Lardier G."/>
            <person name="Chapple C."/>
            <person name="McKernan K.J."/>
            <person name="McEwan P."/>
            <person name="Bosak S."/>
            <person name="Kellis M."/>
            <person name="Volff J.-N."/>
            <person name="Guigo R."/>
            <person name="Zody M.C."/>
            <person name="Mesirov J."/>
            <person name="Lindblad-Toh K."/>
            <person name="Birren B."/>
            <person name="Nusbaum C."/>
            <person name="Kahn D."/>
            <person name="Robinson-Rechavi M."/>
            <person name="Laudet V."/>
            <person name="Schachter V."/>
            <person name="Quetier F."/>
            <person name="Saurin W."/>
            <person name="Scarpelli C."/>
            <person name="Wincker P."/>
            <person name="Lander E.S."/>
            <person name="Weissenbach J."/>
            <person name="Roest Crollius H."/>
        </authorList>
    </citation>
    <scope>NUCLEOTIDE SEQUENCE [LARGE SCALE GENOMIC DNA]</scope>
</reference>
<evidence type="ECO:0000256" key="2">
    <source>
        <dbReference type="ARBA" id="ARBA00006569"/>
    </source>
</evidence>
<dbReference type="SMART" id="SM00398">
    <property type="entry name" value="HMG"/>
    <property type="match status" value="1"/>
</dbReference>
<keyword evidence="8 9" id="KW-0539">Nucleus</keyword>
<organism evidence="11">
    <name type="scientific">Tetraodon nigroviridis</name>
    <name type="common">Spotted green pufferfish</name>
    <name type="synonym">Chelonodon nigroviridis</name>
    <dbReference type="NCBI Taxonomy" id="99883"/>
    <lineage>
        <taxon>Eukaryota</taxon>
        <taxon>Metazoa</taxon>
        <taxon>Chordata</taxon>
        <taxon>Craniata</taxon>
        <taxon>Vertebrata</taxon>
        <taxon>Euteleostomi</taxon>
        <taxon>Actinopterygii</taxon>
        <taxon>Neopterygii</taxon>
        <taxon>Teleostei</taxon>
        <taxon>Neoteleostei</taxon>
        <taxon>Acanthomorphata</taxon>
        <taxon>Eupercaria</taxon>
        <taxon>Tetraodontiformes</taxon>
        <taxon>Tetradontoidea</taxon>
        <taxon>Tetraodontidae</taxon>
        <taxon>Tetraodon</taxon>
    </lineage>
</organism>
<dbReference type="SUPFAM" id="SSF47095">
    <property type="entry name" value="HMG-box"/>
    <property type="match status" value="1"/>
</dbReference>
<evidence type="ECO:0000256" key="7">
    <source>
        <dbReference type="ARBA" id="ARBA00023163"/>
    </source>
</evidence>
<keyword evidence="3" id="KW-0879">Wnt signaling pathway</keyword>
<evidence type="ECO:0000256" key="8">
    <source>
        <dbReference type="ARBA" id="ARBA00023242"/>
    </source>
</evidence>
<feature type="domain" description="HMG box" evidence="10">
    <location>
        <begin position="66"/>
        <end position="134"/>
    </location>
</feature>
<dbReference type="InterPro" id="IPR009071">
    <property type="entry name" value="HMG_box_dom"/>
</dbReference>
<comment type="caution">
    <text evidence="11">The sequence shown here is derived from an EMBL/GenBank/DDBJ whole genome shotgun (WGS) entry which is preliminary data.</text>
</comment>
<dbReference type="PANTHER" id="PTHR10373">
    <property type="entry name" value="TRANSCRIPTION FACTOR 7 FAMILY MEMBER"/>
    <property type="match status" value="1"/>
</dbReference>
<keyword evidence="6" id="KW-0010">Activator</keyword>
<dbReference type="AlphaFoldDB" id="Q4SM60"/>
<dbReference type="GO" id="GO:0060070">
    <property type="term" value="P:canonical Wnt signaling pathway"/>
    <property type="evidence" value="ECO:0007669"/>
    <property type="project" value="TreeGrafter"/>
</dbReference>
<dbReference type="KEGG" id="tng:GSTEN00015921G001"/>
<feature type="DNA-binding region" description="HMG box" evidence="9">
    <location>
        <begin position="66"/>
        <end position="134"/>
    </location>
</feature>
<reference evidence="11" key="2">
    <citation type="submission" date="2004-02" db="EMBL/GenBank/DDBJ databases">
        <authorList>
            <consortium name="Genoscope"/>
            <consortium name="Whitehead Institute Centre for Genome Research"/>
        </authorList>
    </citation>
    <scope>NUCLEOTIDE SEQUENCE</scope>
</reference>